<accession>A0A090SAG0</accession>
<name>A0A090SAG0_9VIBR</name>
<dbReference type="EMBL" id="BBMR01000001">
    <property type="protein sequence ID" value="GAL16537.1"/>
    <property type="molecule type" value="Genomic_DNA"/>
</dbReference>
<dbReference type="AlphaFoldDB" id="A0A090SAG0"/>
<evidence type="ECO:0000313" key="1">
    <source>
        <dbReference type="EMBL" id="GAL16537.1"/>
    </source>
</evidence>
<keyword evidence="2" id="KW-1185">Reference proteome</keyword>
<evidence type="ECO:0008006" key="3">
    <source>
        <dbReference type="Google" id="ProtNLM"/>
    </source>
</evidence>
<sequence>MNNKQISNITIQFESSEAKSLMVLKPKGKLTKEIISQVANFIDENTSNGGDHELGLLIDTTEFDGWEYDAFLEDVKQGIKHRNDVNKIAIYGRQKWLQVAATIASFATSAEVEHFDNQVNAMNWLRS</sequence>
<organism evidence="1 2">
    <name type="scientific">Vibrio maritimus</name>
    <dbReference type="NCBI Taxonomy" id="990268"/>
    <lineage>
        <taxon>Bacteria</taxon>
        <taxon>Pseudomonadati</taxon>
        <taxon>Pseudomonadota</taxon>
        <taxon>Gammaproteobacteria</taxon>
        <taxon>Vibrionales</taxon>
        <taxon>Vibrionaceae</taxon>
        <taxon>Vibrio</taxon>
    </lineage>
</organism>
<dbReference type="InterPro" id="IPR038396">
    <property type="entry name" value="SpoIIAA-like_sf"/>
</dbReference>
<dbReference type="Gene3D" id="3.40.50.10600">
    <property type="entry name" value="SpoIIaa-like domains"/>
    <property type="match status" value="1"/>
</dbReference>
<dbReference type="OrthoDB" id="555504at2"/>
<reference evidence="1 2" key="2">
    <citation type="submission" date="2014-09" db="EMBL/GenBank/DDBJ databases">
        <authorList>
            <consortium name="NBRP consortium"/>
            <person name="Sawabe T."/>
            <person name="Meirelles P."/>
            <person name="Nakanishi M."/>
            <person name="Sayaka M."/>
            <person name="Hattori M."/>
            <person name="Ohkuma M."/>
        </authorList>
    </citation>
    <scope>NUCLEOTIDE SEQUENCE [LARGE SCALE GENOMIC DNA]</scope>
    <source>
        <strain evidence="2">JCM19235</strain>
    </source>
</reference>
<dbReference type="STRING" id="990268.JCM19235_5086"/>
<dbReference type="SUPFAM" id="SSF52091">
    <property type="entry name" value="SpoIIaa-like"/>
    <property type="match status" value="1"/>
</dbReference>
<gene>
    <name evidence="1" type="ORF">JCM19235_5086</name>
</gene>
<protein>
    <recommendedName>
        <fullName evidence="3">STAS/SEC14 domain-containing protein</fullName>
    </recommendedName>
</protein>
<dbReference type="Pfam" id="PF11964">
    <property type="entry name" value="SpoIIAA-like"/>
    <property type="match status" value="1"/>
</dbReference>
<dbReference type="InterPro" id="IPR036513">
    <property type="entry name" value="STAS_dom_sf"/>
</dbReference>
<dbReference type="Proteomes" id="UP000029228">
    <property type="component" value="Unassembled WGS sequence"/>
</dbReference>
<proteinExistence type="predicted"/>
<reference evidence="1 2" key="1">
    <citation type="submission" date="2014-09" db="EMBL/GenBank/DDBJ databases">
        <title>Vibrio maritimus JCM 19235. (C45) whole genome shotgun sequence.</title>
        <authorList>
            <person name="Sawabe T."/>
            <person name="Meirelles P."/>
            <person name="Nakanishi M."/>
            <person name="Sayaka M."/>
            <person name="Hattori M."/>
            <person name="Ohkuma M."/>
        </authorList>
    </citation>
    <scope>NUCLEOTIDE SEQUENCE [LARGE SCALE GENOMIC DNA]</scope>
    <source>
        <strain evidence="2">JCM19235</strain>
    </source>
</reference>
<dbReference type="InterPro" id="IPR021866">
    <property type="entry name" value="SpoIIAA-like"/>
</dbReference>
<evidence type="ECO:0000313" key="2">
    <source>
        <dbReference type="Proteomes" id="UP000029228"/>
    </source>
</evidence>
<comment type="caution">
    <text evidence="1">The sequence shown here is derived from an EMBL/GenBank/DDBJ whole genome shotgun (WGS) entry which is preliminary data.</text>
</comment>